<feature type="compositionally biased region" description="Polar residues" evidence="5">
    <location>
        <begin position="137"/>
        <end position="150"/>
    </location>
</feature>
<feature type="compositionally biased region" description="Acidic residues" evidence="5">
    <location>
        <begin position="323"/>
        <end position="337"/>
    </location>
</feature>
<feature type="region of interest" description="Disordered" evidence="5">
    <location>
        <begin position="136"/>
        <end position="184"/>
    </location>
</feature>
<feature type="region of interest" description="Disordered" evidence="5">
    <location>
        <begin position="302"/>
        <end position="337"/>
    </location>
</feature>
<evidence type="ECO:0000256" key="1">
    <source>
        <dbReference type="ARBA" id="ARBA00004123"/>
    </source>
</evidence>
<evidence type="ECO:0000313" key="8">
    <source>
        <dbReference type="EMBL" id="KAL0578334.1"/>
    </source>
</evidence>
<keyword evidence="6" id="KW-0732">Signal</keyword>
<evidence type="ECO:0000313" key="9">
    <source>
        <dbReference type="Proteomes" id="UP001465976"/>
    </source>
</evidence>
<reference evidence="8 9" key="1">
    <citation type="submission" date="2024-02" db="EMBL/GenBank/DDBJ databases">
        <title>A draft genome for the cacao thread blight pathogen Marasmius crinis-equi.</title>
        <authorList>
            <person name="Cohen S.P."/>
            <person name="Baruah I.K."/>
            <person name="Amoako-Attah I."/>
            <person name="Bukari Y."/>
            <person name="Meinhardt L.W."/>
            <person name="Bailey B.A."/>
        </authorList>
    </citation>
    <scope>NUCLEOTIDE SEQUENCE [LARGE SCALE GENOMIC DNA]</scope>
    <source>
        <strain evidence="8 9">GH-76</strain>
    </source>
</reference>
<feature type="signal peptide" evidence="6">
    <location>
        <begin position="1"/>
        <end position="16"/>
    </location>
</feature>
<dbReference type="InterPro" id="IPR037525">
    <property type="entry name" value="Velvet_dom"/>
</dbReference>
<feature type="domain" description="Velvet" evidence="7">
    <location>
        <begin position="1"/>
        <end position="297"/>
    </location>
</feature>
<keyword evidence="9" id="KW-1185">Reference proteome</keyword>
<evidence type="ECO:0000256" key="3">
    <source>
        <dbReference type="ARBA" id="ARBA00023163"/>
    </source>
</evidence>
<feature type="compositionally biased region" description="Low complexity" evidence="5">
    <location>
        <begin position="49"/>
        <end position="70"/>
    </location>
</feature>
<dbReference type="PROSITE" id="PS51821">
    <property type="entry name" value="VELVET"/>
    <property type="match status" value="1"/>
</dbReference>
<dbReference type="EMBL" id="JBAHYK010000104">
    <property type="protein sequence ID" value="KAL0578334.1"/>
    <property type="molecule type" value="Genomic_DNA"/>
</dbReference>
<name>A0ABR3FS96_9AGAR</name>
<accession>A0ABR3FS96</accession>
<dbReference type="InterPro" id="IPR038491">
    <property type="entry name" value="Velvet_dom_sf"/>
</dbReference>
<comment type="subcellular location">
    <subcellularLocation>
        <location evidence="1">Nucleus</location>
    </subcellularLocation>
</comment>
<keyword evidence="4" id="KW-0539">Nucleus</keyword>
<feature type="compositionally biased region" description="Polar residues" evidence="5">
    <location>
        <begin position="27"/>
        <end position="41"/>
    </location>
</feature>
<gene>
    <name evidence="8" type="ORF">V5O48_003648</name>
</gene>
<dbReference type="Proteomes" id="UP001465976">
    <property type="component" value="Unassembled WGS sequence"/>
</dbReference>
<proteinExistence type="predicted"/>
<evidence type="ECO:0000256" key="5">
    <source>
        <dbReference type="SAM" id="MobiDB-lite"/>
    </source>
</evidence>
<evidence type="ECO:0000256" key="6">
    <source>
        <dbReference type="SAM" id="SignalP"/>
    </source>
</evidence>
<keyword evidence="2" id="KW-0805">Transcription regulation</keyword>
<keyword evidence="3" id="KW-0804">Transcription</keyword>
<evidence type="ECO:0000259" key="7">
    <source>
        <dbReference type="PROSITE" id="PS51821"/>
    </source>
</evidence>
<dbReference type="PANTHER" id="PTHR33572:SF3">
    <property type="entry name" value="VELVET COMPLEX SUBUNIT B"/>
    <property type="match status" value="1"/>
</dbReference>
<organism evidence="8 9">
    <name type="scientific">Marasmius crinis-equi</name>
    <dbReference type="NCBI Taxonomy" id="585013"/>
    <lineage>
        <taxon>Eukaryota</taxon>
        <taxon>Fungi</taxon>
        <taxon>Dikarya</taxon>
        <taxon>Basidiomycota</taxon>
        <taxon>Agaricomycotina</taxon>
        <taxon>Agaricomycetes</taxon>
        <taxon>Agaricomycetidae</taxon>
        <taxon>Agaricales</taxon>
        <taxon>Marasmiineae</taxon>
        <taxon>Marasmiaceae</taxon>
        <taxon>Marasmius</taxon>
    </lineage>
</organism>
<comment type="caution">
    <text evidence="8">The sequence shown here is derived from an EMBL/GenBank/DDBJ whole genome shotgun (WGS) entry which is preliminary data.</text>
</comment>
<feature type="region of interest" description="Disordered" evidence="5">
    <location>
        <begin position="20"/>
        <end position="72"/>
    </location>
</feature>
<dbReference type="Pfam" id="PF11754">
    <property type="entry name" value="Velvet"/>
    <property type="match status" value="1"/>
</dbReference>
<evidence type="ECO:0000256" key="4">
    <source>
        <dbReference type="ARBA" id="ARBA00023242"/>
    </source>
</evidence>
<dbReference type="Gene3D" id="2.60.40.3960">
    <property type="entry name" value="Velvet domain"/>
    <property type="match status" value="1"/>
</dbReference>
<dbReference type="InterPro" id="IPR021740">
    <property type="entry name" value="Velvet"/>
</dbReference>
<evidence type="ECO:0000256" key="2">
    <source>
        <dbReference type="ARBA" id="ARBA00023015"/>
    </source>
</evidence>
<dbReference type="PANTHER" id="PTHR33572">
    <property type="entry name" value="SPORE DEVELOPMENT REGULATOR VOSA"/>
    <property type="match status" value="1"/>
</dbReference>
<protein>
    <recommendedName>
        <fullName evidence="7">Velvet domain-containing protein</fullName>
    </recommendedName>
</protein>
<feature type="chain" id="PRO_5045752663" description="Velvet domain-containing protein" evidence="6">
    <location>
        <begin position="17"/>
        <end position="337"/>
    </location>
</feature>
<sequence>MSRLLTVLGLVCTVDLFPVPESENAPEKSTQQRSNSYSPTKSRQHTRRTSSTSLSGSSPSHSPQSPYTPQDAYFHRQQPPRIAENTVDSTRYFELSAGGFGEQYNEHHANAVAGSHFESNTHHFQFPQAEYPVFPARSSQQEQHQDTSAGGSHPQPSPALRQQGPEPEDRQNTSPSQAEEEPIHRVNGLPVYEGMQVTHALVGAKFVQPTPVDWRGQKTLMFVFSDLAVKIEGQFILRYRAFDIYSRAAGHNSDLVVQAECYGEPFRVYSTKEFPGLQASTELTKLIARYGVRLNIRETERKRRKLSGGGRAIGGNRNRSSDGDEDEYEEDYGDGNA</sequence>